<dbReference type="EMBL" id="CP032568">
    <property type="protein sequence ID" value="AYF72808.1"/>
    <property type="molecule type" value="Genomic_DNA"/>
</dbReference>
<organism evidence="1 2">
    <name type="scientific">Nocardia yunnanensis</name>
    <dbReference type="NCBI Taxonomy" id="2382165"/>
    <lineage>
        <taxon>Bacteria</taxon>
        <taxon>Bacillati</taxon>
        <taxon>Actinomycetota</taxon>
        <taxon>Actinomycetes</taxon>
        <taxon>Mycobacteriales</taxon>
        <taxon>Nocardiaceae</taxon>
        <taxon>Nocardia</taxon>
    </lineage>
</organism>
<proteinExistence type="predicted"/>
<protein>
    <submittedName>
        <fullName evidence="1">Uncharacterized protein</fullName>
    </submittedName>
</protein>
<sequence>MTGGCPGISPRPPTGSTLVREFHAAYERELSERVGADQVATVRAVLAEIIGTANDSGLDRAFRPL</sequence>
<evidence type="ECO:0000313" key="1">
    <source>
        <dbReference type="EMBL" id="AYF72808.1"/>
    </source>
</evidence>
<reference evidence="1 2" key="1">
    <citation type="submission" date="2018-09" db="EMBL/GenBank/DDBJ databases">
        <title>Nocardia yunnanensis sp. nov., an actinomycete isolated from a soil sample.</title>
        <authorList>
            <person name="Zhang J."/>
        </authorList>
    </citation>
    <scope>NUCLEOTIDE SEQUENCE [LARGE SCALE GENOMIC DNA]</scope>
    <source>
        <strain evidence="1 2">CFHS0054</strain>
    </source>
</reference>
<dbReference type="AlphaFoldDB" id="A0A386Z4U7"/>
<dbReference type="KEGG" id="nyu:D7D52_01780"/>
<gene>
    <name evidence="1" type="ORF">D7D52_01780</name>
</gene>
<name>A0A386Z4U7_9NOCA</name>
<dbReference type="OrthoDB" id="122135at2"/>
<accession>A0A386Z4U7</accession>
<keyword evidence="2" id="KW-1185">Reference proteome</keyword>
<evidence type="ECO:0000313" key="2">
    <source>
        <dbReference type="Proteomes" id="UP000267164"/>
    </source>
</evidence>
<dbReference type="Proteomes" id="UP000267164">
    <property type="component" value="Chromosome"/>
</dbReference>